<dbReference type="InterPro" id="IPR050611">
    <property type="entry name" value="ABCF"/>
</dbReference>
<keyword evidence="8" id="KW-1185">Reference proteome</keyword>
<keyword evidence="3 7" id="KW-0067">ATP-binding</keyword>
<dbReference type="Pfam" id="PF00005">
    <property type="entry name" value="ABC_tran"/>
    <property type="match status" value="2"/>
</dbReference>
<dbReference type="Gene3D" id="3.40.50.300">
    <property type="entry name" value="P-loop containing nucleotide triphosphate hydrolases"/>
    <property type="match status" value="2"/>
</dbReference>
<evidence type="ECO:0000256" key="3">
    <source>
        <dbReference type="ARBA" id="ARBA00022840"/>
    </source>
</evidence>
<dbReference type="Proteomes" id="UP000642819">
    <property type="component" value="Unassembled WGS sequence"/>
</dbReference>
<dbReference type="PROSITE" id="PS50893">
    <property type="entry name" value="ABC_TRANSPORTER_2"/>
    <property type="match status" value="2"/>
</dbReference>
<feature type="domain" description="ABC transporter" evidence="6">
    <location>
        <begin position="364"/>
        <end position="560"/>
    </location>
</feature>
<protein>
    <submittedName>
        <fullName evidence="7">ABC transporter ATP-binding protein</fullName>
    </submittedName>
</protein>
<reference evidence="8" key="1">
    <citation type="journal article" date="2019" name="Int. J. Syst. Evol. Microbiol.">
        <title>The Global Catalogue of Microorganisms (GCM) 10K type strain sequencing project: providing services to taxonomists for standard genome sequencing and annotation.</title>
        <authorList>
            <consortium name="The Broad Institute Genomics Platform"/>
            <consortium name="The Broad Institute Genome Sequencing Center for Infectious Disease"/>
            <person name="Wu L."/>
            <person name="Ma J."/>
        </authorList>
    </citation>
    <scope>NUCLEOTIDE SEQUENCE [LARGE SCALE GENOMIC DNA]</scope>
    <source>
        <strain evidence="8">KCTC 19466</strain>
    </source>
</reference>
<keyword evidence="4" id="KW-0175">Coiled coil</keyword>
<dbReference type="SUPFAM" id="SSF52540">
    <property type="entry name" value="P-loop containing nucleoside triphosphate hydrolases"/>
    <property type="match status" value="2"/>
</dbReference>
<evidence type="ECO:0000256" key="2">
    <source>
        <dbReference type="ARBA" id="ARBA00022741"/>
    </source>
</evidence>
<keyword evidence="1" id="KW-0677">Repeat</keyword>
<feature type="domain" description="ABC transporter" evidence="6">
    <location>
        <begin position="10"/>
        <end position="269"/>
    </location>
</feature>
<evidence type="ECO:0000256" key="4">
    <source>
        <dbReference type="SAM" id="Coils"/>
    </source>
</evidence>
<dbReference type="InterPro" id="IPR027417">
    <property type="entry name" value="P-loop_NTPase"/>
</dbReference>
<proteinExistence type="predicted"/>
<dbReference type="EMBL" id="BMXK01000001">
    <property type="protein sequence ID" value="GHC99366.1"/>
    <property type="molecule type" value="Genomic_DNA"/>
</dbReference>
<dbReference type="InterPro" id="IPR003439">
    <property type="entry name" value="ABC_transporter-like_ATP-bd"/>
</dbReference>
<dbReference type="SMART" id="SM00382">
    <property type="entry name" value="AAA"/>
    <property type="match status" value="2"/>
</dbReference>
<name>A0ABQ3GA42_9MICC</name>
<dbReference type="PANTHER" id="PTHR19211">
    <property type="entry name" value="ATP-BINDING TRANSPORT PROTEIN-RELATED"/>
    <property type="match status" value="1"/>
</dbReference>
<evidence type="ECO:0000256" key="1">
    <source>
        <dbReference type="ARBA" id="ARBA00022737"/>
    </source>
</evidence>
<sequence length="560" mass="60693">MTRPPASPRPHRECVLRGATARWAERVVLRDVDLAVGPRDRLGLVGDNGAGKSTLLGLIAGTVEPADGERRVEIPGGLAFAEQRPTFAPGASVTGALDALLADLRRLESEVRTLAEQAALATGAEQQRLLARLGRATDAFEARDGYGVETRLDAALEQLGLGDLERSRPVAELSGGEQARLALAAALSAEAELLLLDEPTNDLDEAAMDWLEARLVEHRGALVVVTHDRDFLDRVAADIVAIDDGRLTRYGSGYAGYLDARAAERRRLAGEHEAWKRDLARNQELVEANSSRLDAMPRKQEKPGFGHGSFRARGRDHGARSRIRIAKERVERLRDEPAPPPPEPLRFAPAFAAAENEREEGVVLTAEGVVLGSAESPPRLRLERLEVAAGDRWLVSGPNGAGKTTLLRVLAGELAPDAGSVVRRAGTRTGWLHQDFSARSRRPLLDAFAAAIRTYREDAVLPLLRSGLFGRDDLGRPVVDLSVGQRRRFELAVAVTAPSDLLLLDEPTNHLAPELVEQLEDALEDYPGAVVTVTHDRRWRRRAAGGQRLDVSPGGVVSRG</sequence>
<dbReference type="PANTHER" id="PTHR19211:SF14">
    <property type="entry name" value="ATP-BINDING CASSETTE SUB-FAMILY F MEMBER 1"/>
    <property type="match status" value="1"/>
</dbReference>
<dbReference type="InterPro" id="IPR017871">
    <property type="entry name" value="ABC_transporter-like_CS"/>
</dbReference>
<dbReference type="GO" id="GO:0005524">
    <property type="term" value="F:ATP binding"/>
    <property type="evidence" value="ECO:0007669"/>
    <property type="project" value="UniProtKB-KW"/>
</dbReference>
<evidence type="ECO:0000256" key="5">
    <source>
        <dbReference type="SAM" id="MobiDB-lite"/>
    </source>
</evidence>
<dbReference type="RefSeq" id="WP_189348188.1">
    <property type="nucleotide sequence ID" value="NZ_BMXK01000001.1"/>
</dbReference>
<evidence type="ECO:0000313" key="8">
    <source>
        <dbReference type="Proteomes" id="UP000642819"/>
    </source>
</evidence>
<evidence type="ECO:0000313" key="7">
    <source>
        <dbReference type="EMBL" id="GHC99366.1"/>
    </source>
</evidence>
<evidence type="ECO:0000259" key="6">
    <source>
        <dbReference type="PROSITE" id="PS50893"/>
    </source>
</evidence>
<comment type="caution">
    <text evidence="7">The sequence shown here is derived from an EMBL/GenBank/DDBJ whole genome shotgun (WGS) entry which is preliminary data.</text>
</comment>
<gene>
    <name evidence="7" type="ORF">GCM10008096_01430</name>
</gene>
<keyword evidence="2" id="KW-0547">Nucleotide-binding</keyword>
<dbReference type="PROSITE" id="PS00211">
    <property type="entry name" value="ABC_TRANSPORTER_1"/>
    <property type="match status" value="2"/>
</dbReference>
<feature type="coiled-coil region" evidence="4">
    <location>
        <begin position="97"/>
        <end position="124"/>
    </location>
</feature>
<accession>A0ABQ3GA42</accession>
<feature type="region of interest" description="Disordered" evidence="5">
    <location>
        <begin position="297"/>
        <end position="317"/>
    </location>
</feature>
<dbReference type="InterPro" id="IPR003593">
    <property type="entry name" value="AAA+_ATPase"/>
</dbReference>
<organism evidence="7 8">
    <name type="scientific">Zhihengliuella salsuginis</name>
    <dbReference type="NCBI Taxonomy" id="578222"/>
    <lineage>
        <taxon>Bacteria</taxon>
        <taxon>Bacillati</taxon>
        <taxon>Actinomycetota</taxon>
        <taxon>Actinomycetes</taxon>
        <taxon>Micrococcales</taxon>
        <taxon>Micrococcaceae</taxon>
        <taxon>Zhihengliuella</taxon>
    </lineage>
</organism>